<reference evidence="1 2" key="1">
    <citation type="submission" date="2016-03" db="EMBL/GenBank/DDBJ databases">
        <authorList>
            <person name="Ploux O."/>
        </authorList>
    </citation>
    <scope>NUCLEOTIDE SEQUENCE [LARGE SCALE GENOMIC DNA]</scope>
    <source>
        <strain evidence="1 2">URUG2</strain>
    </source>
</reference>
<dbReference type="STRING" id="112498.A0A2D3V4D6"/>
<sequence length="278" mass="31357">MNLNIPQITCASIETDGFDSTADSAWFTHHTAPMDDEPETGAHTYQTEALQSYLAGKCNLSITATTLCSLQNHNETPTDLRSRIFNLLESALFELPRRYTSSLISLLLEIHSSDDPTWKNLPGFATSWSDMWKQDQWRSALAIRDPATRSKRREAHIHRAYVEASCAMVAVGPTAEDGLMPLSWGYECISEALECQHAVWDFEVPAAAMWVKIAGKRLKEGAERGERSWALEREGRLWGPGPMSLQRWEFWMRRFEEMEDVGNAIANAGSEGARTMRT</sequence>
<gene>
    <name evidence="1" type="ORF">RCC_04240</name>
</gene>
<proteinExistence type="predicted"/>
<dbReference type="PANTHER" id="PTHR38797:SF4">
    <property type="entry name" value="NUCLEAR PORE COMPLEX PROTEIN NUP85"/>
    <property type="match status" value="1"/>
</dbReference>
<dbReference type="PANTHER" id="PTHR38797">
    <property type="entry name" value="NUCLEAR PORE COMPLEX PROTEIN NUP85-RELATED"/>
    <property type="match status" value="1"/>
</dbReference>
<evidence type="ECO:0000313" key="2">
    <source>
        <dbReference type="Proteomes" id="UP000225277"/>
    </source>
</evidence>
<name>A0A2D3V4D6_9PEZI</name>
<dbReference type="Proteomes" id="UP000225277">
    <property type="component" value="Unassembled WGS sequence"/>
</dbReference>
<dbReference type="Pfam" id="PF12311">
    <property type="entry name" value="DUF3632"/>
    <property type="match status" value="1"/>
</dbReference>
<dbReference type="GeneID" id="35599417"/>
<dbReference type="InterPro" id="IPR053204">
    <property type="entry name" value="Oxopyrrolidines_Biosynth-assoc"/>
</dbReference>
<dbReference type="AlphaFoldDB" id="A0A2D3V4D6"/>
<dbReference type="EMBL" id="FJUY01000005">
    <property type="protein sequence ID" value="CZT18396.1"/>
    <property type="molecule type" value="Genomic_DNA"/>
</dbReference>
<accession>A0A2D3V4D6</accession>
<protein>
    <submittedName>
        <fullName evidence="1">Uncharacterized protein</fullName>
    </submittedName>
</protein>
<dbReference type="RefSeq" id="XP_023625286.1">
    <property type="nucleotide sequence ID" value="XM_023769518.1"/>
</dbReference>
<organism evidence="1 2">
    <name type="scientific">Ramularia collo-cygni</name>
    <dbReference type="NCBI Taxonomy" id="112498"/>
    <lineage>
        <taxon>Eukaryota</taxon>
        <taxon>Fungi</taxon>
        <taxon>Dikarya</taxon>
        <taxon>Ascomycota</taxon>
        <taxon>Pezizomycotina</taxon>
        <taxon>Dothideomycetes</taxon>
        <taxon>Dothideomycetidae</taxon>
        <taxon>Mycosphaerellales</taxon>
        <taxon>Mycosphaerellaceae</taxon>
        <taxon>Ramularia</taxon>
    </lineage>
</organism>
<evidence type="ECO:0000313" key="1">
    <source>
        <dbReference type="EMBL" id="CZT18396.1"/>
    </source>
</evidence>
<dbReference type="InterPro" id="IPR022085">
    <property type="entry name" value="OpdG"/>
</dbReference>
<keyword evidence="2" id="KW-1185">Reference proteome</keyword>
<dbReference type="OrthoDB" id="5392447at2759"/>